<comment type="caution">
    <text evidence="2">The sequence shown here is derived from an EMBL/GenBank/DDBJ whole genome shotgun (WGS) entry which is preliminary data.</text>
</comment>
<dbReference type="RefSeq" id="WP_094093374.1">
    <property type="nucleotide sequence ID" value="NZ_BMHF01000001.1"/>
</dbReference>
<accession>A0ABQ1FPH8</accession>
<sequence>MVISIRKWFKALRFAILFCMLVYVFSKLFGIFEHWLSPGDPYRYPEGSAVKAGSMQIQQEEQEDMLERLKLFYRLGE</sequence>
<dbReference type="EMBL" id="BMHF01000001">
    <property type="protein sequence ID" value="GGA22643.1"/>
    <property type="molecule type" value="Genomic_DNA"/>
</dbReference>
<reference evidence="3" key="1">
    <citation type="journal article" date="2019" name="Int. J. Syst. Evol. Microbiol.">
        <title>The Global Catalogue of Microorganisms (GCM) 10K type strain sequencing project: providing services to taxonomists for standard genome sequencing and annotation.</title>
        <authorList>
            <consortium name="The Broad Institute Genomics Platform"/>
            <consortium name="The Broad Institute Genome Sequencing Center for Infectious Disease"/>
            <person name="Wu L."/>
            <person name="Ma J."/>
        </authorList>
    </citation>
    <scope>NUCLEOTIDE SEQUENCE [LARGE SCALE GENOMIC DNA]</scope>
    <source>
        <strain evidence="3">CGMCC 1.15044</strain>
    </source>
</reference>
<keyword evidence="1" id="KW-0472">Membrane</keyword>
<evidence type="ECO:0000313" key="2">
    <source>
        <dbReference type="EMBL" id="GGA22643.1"/>
    </source>
</evidence>
<keyword evidence="1" id="KW-0812">Transmembrane</keyword>
<proteinExistence type="predicted"/>
<keyword evidence="1" id="KW-1133">Transmembrane helix</keyword>
<name>A0ABQ1FPH8_9BACL</name>
<dbReference type="InterPro" id="IPR025321">
    <property type="entry name" value="DUF4227"/>
</dbReference>
<evidence type="ECO:0000256" key="1">
    <source>
        <dbReference type="SAM" id="Phobius"/>
    </source>
</evidence>
<dbReference type="Pfam" id="PF14004">
    <property type="entry name" value="DUF4227"/>
    <property type="match status" value="1"/>
</dbReference>
<evidence type="ECO:0000313" key="3">
    <source>
        <dbReference type="Proteomes" id="UP000609323"/>
    </source>
</evidence>
<feature type="transmembrane region" description="Helical" evidence="1">
    <location>
        <begin position="12"/>
        <end position="32"/>
    </location>
</feature>
<evidence type="ECO:0008006" key="4">
    <source>
        <dbReference type="Google" id="ProtNLM"/>
    </source>
</evidence>
<gene>
    <name evidence="2" type="ORF">GCM10010917_04230</name>
</gene>
<dbReference type="Proteomes" id="UP000609323">
    <property type="component" value="Unassembled WGS sequence"/>
</dbReference>
<keyword evidence="3" id="KW-1185">Reference proteome</keyword>
<organism evidence="2 3">
    <name type="scientific">Paenibacillus physcomitrellae</name>
    <dbReference type="NCBI Taxonomy" id="1619311"/>
    <lineage>
        <taxon>Bacteria</taxon>
        <taxon>Bacillati</taxon>
        <taxon>Bacillota</taxon>
        <taxon>Bacilli</taxon>
        <taxon>Bacillales</taxon>
        <taxon>Paenibacillaceae</taxon>
        <taxon>Paenibacillus</taxon>
    </lineage>
</organism>
<protein>
    <recommendedName>
        <fullName evidence="4">DUF4227 family protein</fullName>
    </recommendedName>
</protein>